<dbReference type="InterPro" id="IPR050496">
    <property type="entry name" value="SNF2_RAD54_helicase_repair"/>
</dbReference>
<dbReference type="InterPro" id="IPR027417">
    <property type="entry name" value="P-loop_NTPase"/>
</dbReference>
<accession>A0A183D7C5</accession>
<dbReference type="GO" id="GO:0007131">
    <property type="term" value="P:reciprocal meiotic recombination"/>
    <property type="evidence" value="ECO:0007669"/>
    <property type="project" value="TreeGrafter"/>
</dbReference>
<dbReference type="EMBL" id="UYRT01008933">
    <property type="protein sequence ID" value="VDK46233.1"/>
    <property type="molecule type" value="Genomic_DNA"/>
</dbReference>
<dbReference type="GO" id="GO:0005524">
    <property type="term" value="F:ATP binding"/>
    <property type="evidence" value="ECO:0007669"/>
    <property type="project" value="InterPro"/>
</dbReference>
<protein>
    <submittedName>
        <fullName evidence="4">SNF2_N domain-containing protein</fullName>
    </submittedName>
</protein>
<dbReference type="AlphaFoldDB" id="A0A183D7C5"/>
<dbReference type="PANTHER" id="PTHR45629:SF7">
    <property type="entry name" value="DNA EXCISION REPAIR PROTEIN ERCC-6-RELATED"/>
    <property type="match status" value="1"/>
</dbReference>
<dbReference type="GO" id="GO:0015616">
    <property type="term" value="F:DNA translocase activity"/>
    <property type="evidence" value="ECO:0007669"/>
    <property type="project" value="TreeGrafter"/>
</dbReference>
<name>A0A183D7C5_9BILA</name>
<keyword evidence="3" id="KW-1185">Reference proteome</keyword>
<dbReference type="WBParaSite" id="GPUH_0000462301-mRNA-1">
    <property type="protein sequence ID" value="GPUH_0000462301-mRNA-1"/>
    <property type="gene ID" value="GPUH_0000462301"/>
</dbReference>
<gene>
    <name evidence="2" type="ORF">GPUH_LOCUS4616</name>
</gene>
<evidence type="ECO:0000259" key="1">
    <source>
        <dbReference type="Pfam" id="PF00176"/>
    </source>
</evidence>
<dbReference type="SUPFAM" id="SSF52540">
    <property type="entry name" value="P-loop containing nucleoside triphosphate hydrolases"/>
    <property type="match status" value="1"/>
</dbReference>
<evidence type="ECO:0000313" key="3">
    <source>
        <dbReference type="Proteomes" id="UP000271098"/>
    </source>
</evidence>
<evidence type="ECO:0000313" key="4">
    <source>
        <dbReference type="WBParaSite" id="GPUH_0000462301-mRNA-1"/>
    </source>
</evidence>
<dbReference type="GO" id="GO:0045003">
    <property type="term" value="P:double-strand break repair via synthesis-dependent strand annealing"/>
    <property type="evidence" value="ECO:0007669"/>
    <property type="project" value="TreeGrafter"/>
</dbReference>
<reference evidence="2 3" key="2">
    <citation type="submission" date="2018-11" db="EMBL/GenBank/DDBJ databases">
        <authorList>
            <consortium name="Pathogen Informatics"/>
        </authorList>
    </citation>
    <scope>NUCLEOTIDE SEQUENCE [LARGE SCALE GENOMIC DNA]</scope>
</reference>
<sequence length="66" mass="7248">MYDCVTGARIPDAHGCIMADEMGLGKTLQCITLMWTILRQGPDAQPTISKAIIVCPSSLVKVHHFY</sequence>
<dbReference type="Gene3D" id="3.40.50.10810">
    <property type="entry name" value="Tandem AAA-ATPase domain"/>
    <property type="match status" value="1"/>
</dbReference>
<dbReference type="InterPro" id="IPR000330">
    <property type="entry name" value="SNF2_N"/>
</dbReference>
<reference evidence="4" key="1">
    <citation type="submission" date="2016-06" db="UniProtKB">
        <authorList>
            <consortium name="WormBaseParasite"/>
        </authorList>
    </citation>
    <scope>IDENTIFICATION</scope>
</reference>
<proteinExistence type="predicted"/>
<dbReference type="InterPro" id="IPR038718">
    <property type="entry name" value="SNF2-like_sf"/>
</dbReference>
<dbReference type="OrthoDB" id="413460at2759"/>
<dbReference type="PANTHER" id="PTHR45629">
    <property type="entry name" value="SNF2/RAD54 FAMILY MEMBER"/>
    <property type="match status" value="1"/>
</dbReference>
<evidence type="ECO:0000313" key="2">
    <source>
        <dbReference type="EMBL" id="VDK46233.1"/>
    </source>
</evidence>
<feature type="domain" description="SNF2 N-terminal" evidence="1">
    <location>
        <begin position="12"/>
        <end position="61"/>
    </location>
</feature>
<organism evidence="4">
    <name type="scientific">Gongylonema pulchrum</name>
    <dbReference type="NCBI Taxonomy" id="637853"/>
    <lineage>
        <taxon>Eukaryota</taxon>
        <taxon>Metazoa</taxon>
        <taxon>Ecdysozoa</taxon>
        <taxon>Nematoda</taxon>
        <taxon>Chromadorea</taxon>
        <taxon>Rhabditida</taxon>
        <taxon>Spirurina</taxon>
        <taxon>Spiruromorpha</taxon>
        <taxon>Spiruroidea</taxon>
        <taxon>Gongylonematidae</taxon>
        <taxon>Gongylonema</taxon>
    </lineage>
</organism>
<dbReference type="GO" id="GO:0005634">
    <property type="term" value="C:nucleus"/>
    <property type="evidence" value="ECO:0007669"/>
    <property type="project" value="TreeGrafter"/>
</dbReference>
<dbReference type="Proteomes" id="UP000271098">
    <property type="component" value="Unassembled WGS sequence"/>
</dbReference>
<dbReference type="Pfam" id="PF00176">
    <property type="entry name" value="SNF2-rel_dom"/>
    <property type="match status" value="1"/>
</dbReference>